<feature type="compositionally biased region" description="Basic and acidic residues" evidence="1">
    <location>
        <begin position="297"/>
        <end position="346"/>
    </location>
</feature>
<feature type="compositionally biased region" description="Basic and acidic residues" evidence="1">
    <location>
        <begin position="386"/>
        <end position="406"/>
    </location>
</feature>
<feature type="compositionally biased region" description="Acidic residues" evidence="1">
    <location>
        <begin position="98"/>
        <end position="114"/>
    </location>
</feature>
<feature type="compositionally biased region" description="Basic and acidic residues" evidence="1">
    <location>
        <begin position="469"/>
        <end position="478"/>
    </location>
</feature>
<keyword evidence="2" id="KW-0472">Membrane</keyword>
<feature type="region of interest" description="Disordered" evidence="1">
    <location>
        <begin position="1015"/>
        <end position="1072"/>
    </location>
</feature>
<accession>A0AAE1PPB5</accession>
<proteinExistence type="predicted"/>
<feature type="signal peptide" evidence="3">
    <location>
        <begin position="1"/>
        <end position="15"/>
    </location>
</feature>
<evidence type="ECO:0000256" key="3">
    <source>
        <dbReference type="SAM" id="SignalP"/>
    </source>
</evidence>
<feature type="region of interest" description="Disordered" evidence="1">
    <location>
        <begin position="91"/>
        <end position="348"/>
    </location>
</feature>
<evidence type="ECO:0000313" key="5">
    <source>
        <dbReference type="Proteomes" id="UP001292094"/>
    </source>
</evidence>
<feature type="chain" id="PRO_5042059050" evidence="3">
    <location>
        <begin position="16"/>
        <end position="1146"/>
    </location>
</feature>
<evidence type="ECO:0000313" key="4">
    <source>
        <dbReference type="EMBL" id="KAK4310657.1"/>
    </source>
</evidence>
<keyword evidence="3" id="KW-0732">Signal</keyword>
<protein>
    <submittedName>
        <fullName evidence="4">Uncharacterized protein</fullName>
    </submittedName>
</protein>
<keyword evidence="2" id="KW-0812">Transmembrane</keyword>
<feature type="compositionally biased region" description="Basic and acidic residues" evidence="1">
    <location>
        <begin position="507"/>
        <end position="516"/>
    </location>
</feature>
<feature type="region of interest" description="Disordered" evidence="1">
    <location>
        <begin position="24"/>
        <end position="74"/>
    </location>
</feature>
<keyword evidence="5" id="KW-1185">Reference proteome</keyword>
<feature type="region of interest" description="Disordered" evidence="1">
    <location>
        <begin position="361"/>
        <end position="419"/>
    </location>
</feature>
<feature type="compositionally biased region" description="Basic and acidic residues" evidence="1">
    <location>
        <begin position="537"/>
        <end position="556"/>
    </location>
</feature>
<keyword evidence="2" id="KW-1133">Transmembrane helix</keyword>
<feature type="transmembrane region" description="Helical" evidence="2">
    <location>
        <begin position="954"/>
        <end position="977"/>
    </location>
</feature>
<name>A0AAE1PPB5_9EUCA</name>
<feature type="compositionally biased region" description="Acidic residues" evidence="1">
    <location>
        <begin position="816"/>
        <end position="844"/>
    </location>
</feature>
<feature type="compositionally biased region" description="Basic and acidic residues" evidence="1">
    <location>
        <begin position="205"/>
        <end position="216"/>
    </location>
</feature>
<feature type="compositionally biased region" description="Low complexity" evidence="1">
    <location>
        <begin position="65"/>
        <end position="74"/>
    </location>
</feature>
<dbReference type="AlphaFoldDB" id="A0AAE1PPB5"/>
<feature type="region of interest" description="Disordered" evidence="1">
    <location>
        <begin position="600"/>
        <end position="629"/>
    </location>
</feature>
<evidence type="ECO:0000256" key="2">
    <source>
        <dbReference type="SAM" id="Phobius"/>
    </source>
</evidence>
<dbReference type="Proteomes" id="UP001292094">
    <property type="component" value="Unassembled WGS sequence"/>
</dbReference>
<feature type="compositionally biased region" description="Acidic residues" evidence="1">
    <location>
        <begin position="479"/>
        <end position="490"/>
    </location>
</feature>
<feature type="region of interest" description="Disordered" evidence="1">
    <location>
        <begin position="434"/>
        <end position="569"/>
    </location>
</feature>
<reference evidence="4" key="1">
    <citation type="submission" date="2023-11" db="EMBL/GenBank/DDBJ databases">
        <title>Genome assemblies of two species of porcelain crab, Petrolisthes cinctipes and Petrolisthes manimaculis (Anomura: Porcellanidae).</title>
        <authorList>
            <person name="Angst P."/>
        </authorList>
    </citation>
    <scope>NUCLEOTIDE SEQUENCE</scope>
    <source>
        <strain evidence="4">PB745_02</strain>
        <tissue evidence="4">Gill</tissue>
    </source>
</reference>
<feature type="compositionally biased region" description="Basic and acidic residues" evidence="1">
    <location>
        <begin position="1036"/>
        <end position="1065"/>
    </location>
</feature>
<feature type="compositionally biased region" description="Basic residues" evidence="1">
    <location>
        <begin position="32"/>
        <end position="41"/>
    </location>
</feature>
<dbReference type="EMBL" id="JAWZYT010001610">
    <property type="protein sequence ID" value="KAK4310657.1"/>
    <property type="molecule type" value="Genomic_DNA"/>
</dbReference>
<sequence length="1146" mass="123572">MGMLRLVVLVGVVSCSPLPPQELTPPAATASNHHHHHHHHATAAAAAAVGSPSLSAHFSPPLPPAQSSSASSYPAHIDVSHEVRHVTYEISEEVKDGVEDDDLTTPGDVPEDDPPIPTATTPPALPDTHTHHHHQHHHQEEGHPDTSRPQVILQSGDDADDVPLSDGVQSHHVSPAGGVELHDVQSPDIETHGVLSPRVVELPGDDTRGIEVHSEDGGTGVSVSVNQPSDQAAEESVASQLVVYESHQHGGLHGESVERDPSDESFEHESVEKEHPSGESVEKPLAELAELETSTKSAERETSTESAEREMSTESAERETSTESAEKKGEVEQKASLESVEIKDPFVDSVESETALIESVERELQIESGGSVDTTHGVVDASQEPSNHDDIGASDGERVGGSDSREVVVSGGDGNIESVKSVAAVDVSDIREVVSSGENVKSADGDVSEVVIGDGDSEAGASVVSAVIPKHEGDRAGDEDSQSVESDANDGDASTPTPHHNHHHHHHQEEGERKQPGEAIVVSEDVDDDDVSEEETVDVRRENSSEEKARVESHNEHHPHHSTLTHETITVPLNREYKMKNIESSNNTVQGFIESIARYEGTGKSSDGGVESPLEPRSGTEQETPSDHGAMRTIQVWEGESWEAAAPYQEGEKEKTVEEYREEGKTRPEIDDDDDEEIPTFIMDSSAPIDIVERSQGHGGTDTQGEETLETSASEVTEEVVSKEDEAEVVEGSDDEEAGRRSRTYIESPSNPIRLNHDGLEIMSRTSPTPVTPPGITEDVSGSLEVKEEEESAGETPPVEDKEEDTLATSSPIDFSSEETISEEEEEDTREEEETGDDDDDDEVVVVAVMGEKDIDKTEEDSGSVEDSRVVATETPKDVPLQDYTESYGDPIISGDNLPDFTVTREDLPSLTHPVPDVPPIPSNRGAGGATWHLPPQQEQVSVAAPTSLTPGCIVAIVFGVIVSLSIIIGIGGFVMWQRRTLNRPKALGSDRGYAGSDSLGYLDDQVHVSYVNSQVDSTKGSGHTPPGVPHGAPHQQERTSRREQQEQSRSRSRSRGEEGRDGGKNDTNIPQVMIHLRSLKAPSLPQGLGEKMKKALPTTMPKVSLPKGSPEDLISLDMDSDFFLNSLESMTIQNLWPENIRHTKL</sequence>
<feature type="compositionally biased region" description="Acidic residues" evidence="1">
    <location>
        <begin position="725"/>
        <end position="737"/>
    </location>
</feature>
<feature type="region of interest" description="Disordered" evidence="1">
    <location>
        <begin position="644"/>
        <end position="871"/>
    </location>
</feature>
<comment type="caution">
    <text evidence="4">The sequence shown here is derived from an EMBL/GenBank/DDBJ whole genome shotgun (WGS) entry which is preliminary data.</text>
</comment>
<feature type="compositionally biased region" description="Basic and acidic residues" evidence="1">
    <location>
        <begin position="650"/>
        <end position="669"/>
    </location>
</feature>
<gene>
    <name evidence="4" type="ORF">Pmani_017785</name>
</gene>
<feature type="compositionally biased region" description="Basic and acidic residues" evidence="1">
    <location>
        <begin position="180"/>
        <end position="191"/>
    </location>
</feature>
<organism evidence="4 5">
    <name type="scientific">Petrolisthes manimaculis</name>
    <dbReference type="NCBI Taxonomy" id="1843537"/>
    <lineage>
        <taxon>Eukaryota</taxon>
        <taxon>Metazoa</taxon>
        <taxon>Ecdysozoa</taxon>
        <taxon>Arthropoda</taxon>
        <taxon>Crustacea</taxon>
        <taxon>Multicrustacea</taxon>
        <taxon>Malacostraca</taxon>
        <taxon>Eumalacostraca</taxon>
        <taxon>Eucarida</taxon>
        <taxon>Decapoda</taxon>
        <taxon>Pleocyemata</taxon>
        <taxon>Anomura</taxon>
        <taxon>Galatheoidea</taxon>
        <taxon>Porcellanidae</taxon>
        <taxon>Petrolisthes</taxon>
    </lineage>
</organism>
<evidence type="ECO:0000256" key="1">
    <source>
        <dbReference type="SAM" id="MobiDB-lite"/>
    </source>
</evidence>
<feature type="compositionally biased region" description="Acidic residues" evidence="1">
    <location>
        <begin position="524"/>
        <end position="536"/>
    </location>
</feature>
<feature type="compositionally biased region" description="Polar residues" evidence="1">
    <location>
        <begin position="221"/>
        <end position="230"/>
    </location>
</feature>
<feature type="compositionally biased region" description="Basic and acidic residues" evidence="1">
    <location>
        <begin position="255"/>
        <end position="285"/>
    </location>
</feature>